<comment type="caution">
    <text evidence="1">The sequence shown here is derived from an EMBL/GenBank/DDBJ whole genome shotgun (WGS) entry which is preliminary data.</text>
</comment>
<reference evidence="1" key="1">
    <citation type="submission" date="2022-02" db="EMBL/GenBank/DDBJ databases">
        <title>Plant Genome Project.</title>
        <authorList>
            <person name="Zhang R.-G."/>
        </authorList>
    </citation>
    <scope>NUCLEOTIDE SEQUENCE</scope>
    <source>
        <strain evidence="1">AT1</strain>
    </source>
</reference>
<name>A0ACC0NLA1_RHOML</name>
<organism evidence="1 2">
    <name type="scientific">Rhododendron molle</name>
    <name type="common">Chinese azalea</name>
    <name type="synonym">Azalea mollis</name>
    <dbReference type="NCBI Taxonomy" id="49168"/>
    <lineage>
        <taxon>Eukaryota</taxon>
        <taxon>Viridiplantae</taxon>
        <taxon>Streptophyta</taxon>
        <taxon>Embryophyta</taxon>
        <taxon>Tracheophyta</taxon>
        <taxon>Spermatophyta</taxon>
        <taxon>Magnoliopsida</taxon>
        <taxon>eudicotyledons</taxon>
        <taxon>Gunneridae</taxon>
        <taxon>Pentapetalae</taxon>
        <taxon>asterids</taxon>
        <taxon>Ericales</taxon>
        <taxon>Ericaceae</taxon>
        <taxon>Ericoideae</taxon>
        <taxon>Rhodoreae</taxon>
        <taxon>Rhododendron</taxon>
    </lineage>
</organism>
<protein>
    <submittedName>
        <fullName evidence="1">Uncharacterized protein</fullName>
    </submittedName>
</protein>
<proteinExistence type="predicted"/>
<dbReference type="EMBL" id="CM046392">
    <property type="protein sequence ID" value="KAI8553584.1"/>
    <property type="molecule type" value="Genomic_DNA"/>
</dbReference>
<sequence length="1519" mass="170437">MANIESRTLRPLSWNCEPLARDTETPAKVLQKSTSDHHYSNSYSTAISPLPFPPPELPMSWIPVNGGGKPTKPRWRASTQIAAEAEAEFRQVVQQFSGVKSDPISLPFVASNSKKNKDHNNAVKIYTRRDSMEIEQPAKLAELGTDPENEGVISDLLRFARDKEFCKMAGKAWKRGYLFNDSPGTDRSSLIAAMANRLEFDVYNLDLTGLSSISELTDVLIHSPQMLGMANAHVPLPLGSHLPLRYLPQDEPIYVNAKQYGAILRGRQYRSKLKPQNNLSKAHKLTLSGLLKIIHGLLLSCGDERIIVLTTNHNHSDRVDATLLRLLSIDLYIHTSSPQPIALPDGGEIVQLDSSQQKPLVDFDATNNRVLVSYSEEKNTREASRRQCMTESVLHLRECLTKSILSLDDSKEDLQQHSGGRRGDAEKSFGAIYDPGIPTTDSLSQKSFEVLETLPTQEEPNDCVPLLSVGRLTLEGCIQEEKSPDLPRVMQINGVEQRVTKLFRYLGGLTAQSASSSCWPIGLPDGRHVLLLHPVEQSTKNVAHAAKADQCSPTVSLPEKKKARKTLTRECRTMSVIFEIHQQHFGRRCVGTAKSFGGKRLQLIQCCFQSCSFTNHVMLLAKDMLYCSLYGSSTRLLLSHPYSGPHAATCICRKDGINRVSTMKRIHKQHGIHQWPFRQKWAIRKGYSVGDERPFEASSLSMDEKLDSRLQFIHMSQFGRSSPQRLALPDGGEIVRPTALSSSEFAAANNRAHLVGQDQTGSIASHYERKNTRETSDKQGLTMSLRSVEDLEQHFGCKHKVVVKSLGVSLSMFKSTCRQHWVYWRQCRFENNEQAFDATNNRAPLVKADESSPTMSNSEKGSTREAFKRDCLTKDVRQHFGARRKDLVDGLCDSLAWKSFEVLDSLPLGEQSNSIKRLARQRTLTHKHFVRLKKSPYLPRSLQRDCSGGLAAQSDIGLPDGGHILSLSEKKTVRKTLKRKCRTMSVLSLEDHQQHVGCRWEDDVKFLGAAHAAKRICRQLAIHRESTAKRIHRQHGTRRWPLKQSAIDLPNGGHILYHSKKKIVRKTLKRKCRMMSVLSLDYHQHVDIRWEDAVKSLGAKRIHRQLVIHCVSTTKRIRRQHGIHRWLFQQNWATMKGDSLGDERPFEVMSLSANAKLVSRLQRIHISWLGRFAPRPSALPGGGEIVGPIALSSSEFASTNNKAQRVGHDKSDSAASDSKKKRTREQEDREEINTSITLDDLRQHYGRKRKDVAESLGVSVSTLKRTCRQYGIKRWPNIIRKKAGRPPDQHVEKNPSPTCKMLSTNGQHEMENEIVGHLKETNEFLLDFVEGPNGRNMENASMVEIVTILVFIILALVIVLIWVLSVSYMYNENEGGGVSSEWAFQLKDQWTVSTSYPNSNGPEVPHPHIASTRILGENMGSLGDKRNSFCSLEEHLLQGPISGSMWAVPPCSDPPSIQHMPTITPAMGSSEDRINSLALVEDVFLEEDVSGSIRWTIPTCFEPAPSQLMPTVPRTTGSS</sequence>
<keyword evidence="2" id="KW-1185">Reference proteome</keyword>
<accession>A0ACC0NLA1</accession>
<evidence type="ECO:0000313" key="1">
    <source>
        <dbReference type="EMBL" id="KAI8553584.1"/>
    </source>
</evidence>
<evidence type="ECO:0000313" key="2">
    <source>
        <dbReference type="Proteomes" id="UP001062846"/>
    </source>
</evidence>
<dbReference type="Proteomes" id="UP001062846">
    <property type="component" value="Chromosome 5"/>
</dbReference>
<gene>
    <name evidence="1" type="ORF">RHMOL_Rhmol05G0027200</name>
</gene>